<dbReference type="Gene3D" id="3.30.700.10">
    <property type="entry name" value="Glycoprotein, Type 4 Pilin"/>
    <property type="match status" value="1"/>
</dbReference>
<evidence type="ECO:0000256" key="1">
    <source>
        <dbReference type="SAM" id="Phobius"/>
    </source>
</evidence>
<keyword evidence="1" id="KW-1133">Transmembrane helix</keyword>
<dbReference type="RefSeq" id="WP_231734127.1">
    <property type="nucleotide sequence ID" value="NZ_CP036316.1"/>
</dbReference>
<dbReference type="SUPFAM" id="SSF54523">
    <property type="entry name" value="Pili subunits"/>
    <property type="match status" value="1"/>
</dbReference>
<dbReference type="Pfam" id="PF07963">
    <property type="entry name" value="N_methyl"/>
    <property type="match status" value="1"/>
</dbReference>
<dbReference type="InterPro" id="IPR045584">
    <property type="entry name" value="Pilin-like"/>
</dbReference>
<dbReference type="KEGG" id="chya:V22_02520"/>
<gene>
    <name evidence="3" type="ORF">V22_02520</name>
</gene>
<sequence>MKKLMETIPASRRQQECGGFTLIELLVVIGIIAILIALLLPAVQQAREMARRSSCKNNLKQIGLAMHNYHDAHKTFPPGLAVFDRQKEDPPVDDIGHRFYSRHPAWGFFLLPYLEQPAIYEMQDFVLNGVGASGYGTLDTPTDANGLGETLPVFSCPTDIKPTQETLTLGGGSYGTSSYAACRGNSNRGGQTVGLPYFAERSGLFWLNSRVRIRDITDGTSSTIMVGEVSWDQWYGQVPSGEVTRGALWPGVGILKFDPMVLRDVNYDRPINLSRPGSIDNSIPAGYSGPGNDNDGFGSLHVGGAQFLLADGSVHFLSENIDTQSAYNGVYQRLGIRNDGEVVGAF</sequence>
<proteinExistence type="predicted"/>
<keyword evidence="1" id="KW-0812">Transmembrane</keyword>
<keyword evidence="4" id="KW-1185">Reference proteome</keyword>
<dbReference type="PROSITE" id="PS00409">
    <property type="entry name" value="PROKAR_NTER_METHYL"/>
    <property type="match status" value="1"/>
</dbReference>
<feature type="domain" description="DUF1559" evidence="2">
    <location>
        <begin position="44"/>
        <end position="323"/>
    </location>
</feature>
<dbReference type="Pfam" id="PF07596">
    <property type="entry name" value="SBP_bac_10"/>
    <property type="match status" value="1"/>
</dbReference>
<dbReference type="Proteomes" id="UP000319976">
    <property type="component" value="Chromosome"/>
</dbReference>
<organism evidence="3 4">
    <name type="scientific">Calycomorphotria hydatis</name>
    <dbReference type="NCBI Taxonomy" id="2528027"/>
    <lineage>
        <taxon>Bacteria</taxon>
        <taxon>Pseudomonadati</taxon>
        <taxon>Planctomycetota</taxon>
        <taxon>Planctomycetia</taxon>
        <taxon>Planctomycetales</taxon>
        <taxon>Planctomycetaceae</taxon>
        <taxon>Calycomorphotria</taxon>
    </lineage>
</organism>
<evidence type="ECO:0000313" key="3">
    <source>
        <dbReference type="EMBL" id="QDT63053.1"/>
    </source>
</evidence>
<dbReference type="InterPro" id="IPR011453">
    <property type="entry name" value="DUF1559"/>
</dbReference>
<dbReference type="InterPro" id="IPR027558">
    <property type="entry name" value="Pre_pil_HX9DG_C"/>
</dbReference>
<dbReference type="NCBIfam" id="TIGR04294">
    <property type="entry name" value="pre_pil_HX9DG"/>
    <property type="match status" value="1"/>
</dbReference>
<evidence type="ECO:0000259" key="2">
    <source>
        <dbReference type="Pfam" id="PF07596"/>
    </source>
</evidence>
<evidence type="ECO:0000313" key="4">
    <source>
        <dbReference type="Proteomes" id="UP000319976"/>
    </source>
</evidence>
<name>A0A517T3U8_9PLAN</name>
<keyword evidence="1" id="KW-0472">Membrane</keyword>
<dbReference type="EMBL" id="CP036316">
    <property type="protein sequence ID" value="QDT63053.1"/>
    <property type="molecule type" value="Genomic_DNA"/>
</dbReference>
<accession>A0A517T3U8</accession>
<dbReference type="AlphaFoldDB" id="A0A517T3U8"/>
<reference evidence="3 4" key="1">
    <citation type="submission" date="2019-02" db="EMBL/GenBank/DDBJ databases">
        <title>Deep-cultivation of Planctomycetes and their phenomic and genomic characterization uncovers novel biology.</title>
        <authorList>
            <person name="Wiegand S."/>
            <person name="Jogler M."/>
            <person name="Boedeker C."/>
            <person name="Pinto D."/>
            <person name="Vollmers J."/>
            <person name="Rivas-Marin E."/>
            <person name="Kohn T."/>
            <person name="Peeters S.H."/>
            <person name="Heuer A."/>
            <person name="Rast P."/>
            <person name="Oberbeckmann S."/>
            <person name="Bunk B."/>
            <person name="Jeske O."/>
            <person name="Meyerdierks A."/>
            <person name="Storesund J.E."/>
            <person name="Kallscheuer N."/>
            <person name="Luecker S."/>
            <person name="Lage O.M."/>
            <person name="Pohl T."/>
            <person name="Merkel B.J."/>
            <person name="Hornburger P."/>
            <person name="Mueller R.-W."/>
            <person name="Bruemmer F."/>
            <person name="Labrenz M."/>
            <person name="Spormann A.M."/>
            <person name="Op den Camp H."/>
            <person name="Overmann J."/>
            <person name="Amann R."/>
            <person name="Jetten M.S.M."/>
            <person name="Mascher T."/>
            <person name="Medema M.H."/>
            <person name="Devos D.P."/>
            <person name="Kaster A.-K."/>
            <person name="Ovreas L."/>
            <person name="Rohde M."/>
            <person name="Galperin M.Y."/>
            <person name="Jogler C."/>
        </authorList>
    </citation>
    <scope>NUCLEOTIDE SEQUENCE [LARGE SCALE GENOMIC DNA]</scope>
    <source>
        <strain evidence="3 4">V22</strain>
    </source>
</reference>
<dbReference type="PANTHER" id="PTHR30093:SF2">
    <property type="entry name" value="TYPE II SECRETION SYSTEM PROTEIN H"/>
    <property type="match status" value="1"/>
</dbReference>
<dbReference type="NCBIfam" id="TIGR02532">
    <property type="entry name" value="IV_pilin_GFxxxE"/>
    <property type="match status" value="1"/>
</dbReference>
<feature type="transmembrane region" description="Helical" evidence="1">
    <location>
        <begin position="21"/>
        <end position="43"/>
    </location>
</feature>
<protein>
    <submittedName>
        <fullName evidence="3">Putative major pilin subunit</fullName>
    </submittedName>
</protein>
<dbReference type="PANTHER" id="PTHR30093">
    <property type="entry name" value="GENERAL SECRETION PATHWAY PROTEIN G"/>
    <property type="match status" value="1"/>
</dbReference>
<dbReference type="InterPro" id="IPR012902">
    <property type="entry name" value="N_methyl_site"/>
</dbReference>